<proteinExistence type="inferred from homology"/>
<evidence type="ECO:0000256" key="3">
    <source>
        <dbReference type="ARBA" id="ARBA00012814"/>
    </source>
</evidence>
<dbReference type="Ensembl" id="ENSVKKT00000025290.1">
    <property type="protein sequence ID" value="ENSVKKP00000024690.1"/>
    <property type="gene ID" value="ENSVKKG00000016261.1"/>
</dbReference>
<evidence type="ECO:0000313" key="14">
    <source>
        <dbReference type="Ensembl" id="ENSVKKP00000024690.1"/>
    </source>
</evidence>
<keyword evidence="10" id="KW-0030">Aminoacyl-tRNA synthetase</keyword>
<dbReference type="FunFam" id="3.30.70.380:FF:000002">
    <property type="entry name" value="phenylalanine--tRNA ligase, mitochondrial"/>
    <property type="match status" value="1"/>
</dbReference>
<dbReference type="GO" id="GO:0005524">
    <property type="term" value="F:ATP binding"/>
    <property type="evidence" value="ECO:0007669"/>
    <property type="project" value="UniProtKB-KW"/>
</dbReference>
<evidence type="ECO:0000256" key="5">
    <source>
        <dbReference type="ARBA" id="ARBA00022741"/>
    </source>
</evidence>
<evidence type="ECO:0000259" key="13">
    <source>
        <dbReference type="PROSITE" id="PS51447"/>
    </source>
</evidence>
<dbReference type="Pfam" id="PF10354">
    <property type="entry name" value="BMT5-like"/>
    <property type="match status" value="1"/>
</dbReference>
<dbReference type="Gene3D" id="3.30.70.380">
    <property type="entry name" value="Ferrodoxin-fold anticodon-binding domain"/>
    <property type="match status" value="1"/>
</dbReference>
<protein>
    <recommendedName>
        <fullName evidence="3">phenylalanine--tRNA ligase</fullName>
        <ecNumber evidence="3">6.1.1.20</ecNumber>
    </recommendedName>
    <alternativeName>
        <fullName evidence="11">Phenylalanyl-tRNA synthetase</fullName>
    </alternativeName>
</protein>
<dbReference type="GeneID" id="123036837"/>
<dbReference type="GO" id="GO:0070042">
    <property type="term" value="F:rRNA (uridine-N3-)-methyltransferase activity"/>
    <property type="evidence" value="ECO:0007669"/>
    <property type="project" value="InterPro"/>
</dbReference>
<keyword evidence="7" id="KW-0648">Protein biosynthesis</keyword>
<evidence type="ECO:0000256" key="1">
    <source>
        <dbReference type="ARBA" id="ARBA00004305"/>
    </source>
</evidence>
<keyword evidence="6" id="KW-0067">ATP-binding</keyword>
<dbReference type="InterPro" id="IPR005121">
    <property type="entry name" value="Fdx_antiC-bd"/>
</dbReference>
<dbReference type="OMA" id="IRFGVDC"/>
<dbReference type="AlphaFoldDB" id="A0A8D2LMD2"/>
<dbReference type="RefSeq" id="XP_044312248.1">
    <property type="nucleotide sequence ID" value="XM_044456313.1"/>
</dbReference>
<evidence type="ECO:0000256" key="2">
    <source>
        <dbReference type="ARBA" id="ARBA00008226"/>
    </source>
</evidence>
<keyword evidence="5" id="KW-0547">Nucleotide-binding</keyword>
<dbReference type="OrthoDB" id="273345at2759"/>
<evidence type="ECO:0000256" key="4">
    <source>
        <dbReference type="ARBA" id="ARBA00022598"/>
    </source>
</evidence>
<dbReference type="InterPro" id="IPR019446">
    <property type="entry name" value="BMT5-like"/>
</dbReference>
<evidence type="ECO:0000256" key="10">
    <source>
        <dbReference type="ARBA" id="ARBA00023146"/>
    </source>
</evidence>
<dbReference type="GO" id="GO:0004826">
    <property type="term" value="F:phenylalanine-tRNA ligase activity"/>
    <property type="evidence" value="ECO:0007669"/>
    <property type="project" value="UniProtKB-EC"/>
</dbReference>
<dbReference type="GO" id="GO:0006412">
    <property type="term" value="P:translation"/>
    <property type="evidence" value="ECO:0007669"/>
    <property type="project" value="UniProtKB-KW"/>
</dbReference>
<dbReference type="FunFam" id="3.40.50.150:FF:000361">
    <property type="entry name" value="Ferredoxin-fold anticodon-binding domain-containing protein 1 homolog"/>
    <property type="match status" value="1"/>
</dbReference>
<dbReference type="InterPro" id="IPR036690">
    <property type="entry name" value="Fdx_antiC-bd_sf"/>
</dbReference>
<organism evidence="14 15">
    <name type="scientific">Varanus komodoensis</name>
    <name type="common">Komodo dragon</name>
    <dbReference type="NCBI Taxonomy" id="61221"/>
    <lineage>
        <taxon>Eukaryota</taxon>
        <taxon>Metazoa</taxon>
        <taxon>Chordata</taxon>
        <taxon>Craniata</taxon>
        <taxon>Vertebrata</taxon>
        <taxon>Euteleostomi</taxon>
        <taxon>Lepidosauria</taxon>
        <taxon>Squamata</taxon>
        <taxon>Bifurcata</taxon>
        <taxon>Unidentata</taxon>
        <taxon>Episquamata</taxon>
        <taxon>Toxicofera</taxon>
        <taxon>Anguimorpha</taxon>
        <taxon>Paleoanguimorpha</taxon>
        <taxon>Varanoidea</taxon>
        <taxon>Varanidae</taxon>
        <taxon>Varanus</taxon>
    </lineage>
</organism>
<dbReference type="GO" id="GO:0005759">
    <property type="term" value="C:mitochondrial matrix"/>
    <property type="evidence" value="ECO:0007669"/>
    <property type="project" value="UniProtKB-SubCell"/>
</dbReference>
<evidence type="ECO:0000256" key="6">
    <source>
        <dbReference type="ARBA" id="ARBA00022840"/>
    </source>
</evidence>
<dbReference type="RefSeq" id="XP_044312249.1">
    <property type="nucleotide sequence ID" value="XM_044456314.1"/>
</dbReference>
<evidence type="ECO:0000256" key="7">
    <source>
        <dbReference type="ARBA" id="ARBA00022917"/>
    </source>
</evidence>
<dbReference type="EC" id="6.1.1.20" evidence="3"/>
<keyword evidence="4" id="KW-0436">Ligase</keyword>
<evidence type="ECO:0000256" key="12">
    <source>
        <dbReference type="ARBA" id="ARBA00049255"/>
    </source>
</evidence>
<dbReference type="Pfam" id="PF03147">
    <property type="entry name" value="FDX-ACB"/>
    <property type="match status" value="1"/>
</dbReference>
<dbReference type="SMART" id="SM00896">
    <property type="entry name" value="FDX-ACB"/>
    <property type="match status" value="1"/>
</dbReference>
<accession>A0A8D2LMD2</accession>
<dbReference type="SUPFAM" id="SSF54991">
    <property type="entry name" value="Anticodon-binding domain of PheRS"/>
    <property type="match status" value="1"/>
</dbReference>
<evidence type="ECO:0000313" key="15">
    <source>
        <dbReference type="Proteomes" id="UP000694545"/>
    </source>
</evidence>
<gene>
    <name evidence="14" type="primary">FDXACB1</name>
</gene>
<evidence type="ECO:0000256" key="9">
    <source>
        <dbReference type="ARBA" id="ARBA00023128"/>
    </source>
</evidence>
<dbReference type="Proteomes" id="UP000694545">
    <property type="component" value="Unplaced"/>
</dbReference>
<sequence>MKPLHHLPRFLLVGEGNFSFSASLCEVRGSEACIVATCYESEDTVSTQAFAKSNIQYLRDRGAEVHFCIDCTKLKDYFLPSERNFARIYFNFPHCGRKAGVKKNRELLARFFCSCADVLAEEGEVHVTLCRGQGGTPADQPVREWHNSWQIVAMAAQAGFILSEVHPFNIRNACGYSCTGYRSQDKPFCVEGALSHIFTRGLPFLQPRPVICQAELEGHLISFLVPEIFADKINRHFLDISSEHPVRTVSENLTDELGKSFPVQKVNSSISLVFQGSSKSRSLLDTSWMVPVARSSLNSKPVANKIGRNAETFVLPSSSPGWSGSSLSPDLESNWVLGQYYLRPSLLPFLHEVVQQPQFQPGTFLVLRGLAFRKSKISTHAPPIFHEMVFLCMAETGTEAVGLAHSLAGNLSRTLNSMLQPSGVQLCCTTNKPETAQLCIFEPQPHEFRYFVTVALDPSNADPKEVFVGTVSIAPWQPKSIGQEIVCASLNLDLLAMQVCGIVDWRMLWTPSRRFLDQFAGGRLGPFRNFSLYPPSYSHDISFWVPELERFDEAEFHALARRVSGETVVSVQLLDSFLNPKTAQTSLCYRVTYQSSDKALTGQQVAALQMKLREEAEHSLRVILR</sequence>
<comment type="similarity">
    <text evidence="2">Belongs to the class-II aminoacyl-tRNA synthetase family.</text>
</comment>
<evidence type="ECO:0000256" key="11">
    <source>
        <dbReference type="ARBA" id="ARBA00031194"/>
    </source>
</evidence>
<keyword evidence="9" id="KW-0496">Mitochondrion</keyword>
<comment type="catalytic activity">
    <reaction evidence="12">
        <text>tRNA(Phe) + L-phenylalanine + ATP = L-phenylalanyl-tRNA(Phe) + AMP + diphosphate + H(+)</text>
        <dbReference type="Rhea" id="RHEA:19413"/>
        <dbReference type="Rhea" id="RHEA-COMP:9668"/>
        <dbReference type="Rhea" id="RHEA-COMP:9699"/>
        <dbReference type="ChEBI" id="CHEBI:15378"/>
        <dbReference type="ChEBI" id="CHEBI:30616"/>
        <dbReference type="ChEBI" id="CHEBI:33019"/>
        <dbReference type="ChEBI" id="CHEBI:58095"/>
        <dbReference type="ChEBI" id="CHEBI:78442"/>
        <dbReference type="ChEBI" id="CHEBI:78531"/>
        <dbReference type="ChEBI" id="CHEBI:456215"/>
        <dbReference type="EC" id="6.1.1.20"/>
    </reaction>
</comment>
<keyword evidence="8" id="KW-0809">Transit peptide</keyword>
<evidence type="ECO:0000256" key="8">
    <source>
        <dbReference type="ARBA" id="ARBA00022946"/>
    </source>
</evidence>
<name>A0A8D2LMD2_VARKO</name>
<feature type="domain" description="FDX-ACB" evidence="13">
    <location>
        <begin position="532"/>
        <end position="625"/>
    </location>
</feature>
<dbReference type="PANTHER" id="PTHR11538">
    <property type="entry name" value="PHENYLALANYL-TRNA SYNTHETASE"/>
    <property type="match status" value="1"/>
</dbReference>
<reference evidence="14" key="2">
    <citation type="submission" date="2025-09" db="UniProtKB">
        <authorList>
            <consortium name="Ensembl"/>
        </authorList>
    </citation>
    <scope>IDENTIFICATION</scope>
</reference>
<dbReference type="CTD" id="91893"/>
<dbReference type="KEGG" id="vko:123036837"/>
<reference evidence="14" key="1">
    <citation type="submission" date="2025-08" db="UniProtKB">
        <authorList>
            <consortium name="Ensembl"/>
        </authorList>
    </citation>
    <scope>IDENTIFICATION</scope>
</reference>
<dbReference type="GO" id="GO:0070475">
    <property type="term" value="P:rRNA base methylation"/>
    <property type="evidence" value="ECO:0007669"/>
    <property type="project" value="InterPro"/>
</dbReference>
<dbReference type="PANTHER" id="PTHR11538:SF26">
    <property type="entry name" value="FERREDOXIN-FOLD ANTICODON-BINDING DOMAIN-CONTAINING PROTEIN 1"/>
    <property type="match status" value="1"/>
</dbReference>
<dbReference type="PROSITE" id="PS51447">
    <property type="entry name" value="FDX_ACB"/>
    <property type="match status" value="1"/>
</dbReference>
<keyword evidence="15" id="KW-1185">Reference proteome</keyword>
<comment type="subcellular location">
    <subcellularLocation>
        <location evidence="1">Mitochondrion matrix</location>
    </subcellularLocation>
</comment>